<dbReference type="EMBL" id="KV425680">
    <property type="protein sequence ID" value="KZT18469.1"/>
    <property type="molecule type" value="Genomic_DNA"/>
</dbReference>
<protein>
    <submittedName>
        <fullName evidence="2">Uncharacterized protein</fullName>
    </submittedName>
</protein>
<proteinExistence type="predicted"/>
<accession>A0A165MKY3</accession>
<organism evidence="2 3">
    <name type="scientific">Neolentinus lepideus HHB14362 ss-1</name>
    <dbReference type="NCBI Taxonomy" id="1314782"/>
    <lineage>
        <taxon>Eukaryota</taxon>
        <taxon>Fungi</taxon>
        <taxon>Dikarya</taxon>
        <taxon>Basidiomycota</taxon>
        <taxon>Agaricomycotina</taxon>
        <taxon>Agaricomycetes</taxon>
        <taxon>Gloeophyllales</taxon>
        <taxon>Gloeophyllaceae</taxon>
        <taxon>Neolentinus</taxon>
    </lineage>
</organism>
<feature type="non-terminal residue" evidence="2">
    <location>
        <position position="1"/>
    </location>
</feature>
<evidence type="ECO:0000256" key="1">
    <source>
        <dbReference type="SAM" id="MobiDB-lite"/>
    </source>
</evidence>
<reference evidence="2 3" key="1">
    <citation type="journal article" date="2016" name="Mol. Biol. Evol.">
        <title>Comparative Genomics of Early-Diverging Mushroom-Forming Fungi Provides Insights into the Origins of Lignocellulose Decay Capabilities.</title>
        <authorList>
            <person name="Nagy L.G."/>
            <person name="Riley R."/>
            <person name="Tritt A."/>
            <person name="Adam C."/>
            <person name="Daum C."/>
            <person name="Floudas D."/>
            <person name="Sun H."/>
            <person name="Yadav J.S."/>
            <person name="Pangilinan J."/>
            <person name="Larsson K.H."/>
            <person name="Matsuura K."/>
            <person name="Barry K."/>
            <person name="Labutti K."/>
            <person name="Kuo R."/>
            <person name="Ohm R.A."/>
            <person name="Bhattacharya S.S."/>
            <person name="Shirouzu T."/>
            <person name="Yoshinaga Y."/>
            <person name="Martin F.M."/>
            <person name="Grigoriev I.V."/>
            <person name="Hibbett D.S."/>
        </authorList>
    </citation>
    <scope>NUCLEOTIDE SEQUENCE [LARGE SCALE GENOMIC DNA]</scope>
    <source>
        <strain evidence="2 3">HHB14362 ss-1</strain>
    </source>
</reference>
<sequence>SDDLESFVHVLVYESLRFLKHNCQSVHPVMTEFFDAYNYHTTGVVTGGSPKLAAFLLGHIRTGNDQLVFVNGHVDEIIKKTFQWFQAYYINAFPQQRQTMQDHQAEGSYGPHKTKDDAEEEDHNRLDAIIAVALKHDEPDLNPDEVVQNSSTRLQVETHRPMMKLFAEHLQDPVWSDADKVGDQLKKPATRSIPAAIPSGSKTSLGKRSASEYQRDQPETSEEHKQKALKSNTGRSHP</sequence>
<keyword evidence="3" id="KW-1185">Reference proteome</keyword>
<feature type="compositionally biased region" description="Basic and acidic residues" evidence="1">
    <location>
        <begin position="209"/>
        <end position="226"/>
    </location>
</feature>
<dbReference type="AlphaFoldDB" id="A0A165MKY3"/>
<dbReference type="STRING" id="1314782.A0A165MKY3"/>
<gene>
    <name evidence="2" type="ORF">NEOLEDRAFT_1184276</name>
</gene>
<dbReference type="Proteomes" id="UP000076761">
    <property type="component" value="Unassembled WGS sequence"/>
</dbReference>
<feature type="region of interest" description="Disordered" evidence="1">
    <location>
        <begin position="99"/>
        <end position="121"/>
    </location>
</feature>
<feature type="compositionally biased region" description="Polar residues" evidence="1">
    <location>
        <begin position="229"/>
        <end position="238"/>
    </location>
</feature>
<dbReference type="InParanoid" id="A0A165MKY3"/>
<evidence type="ECO:0000313" key="3">
    <source>
        <dbReference type="Proteomes" id="UP000076761"/>
    </source>
</evidence>
<feature type="region of interest" description="Disordered" evidence="1">
    <location>
        <begin position="188"/>
        <end position="238"/>
    </location>
</feature>
<name>A0A165MKY3_9AGAM</name>
<evidence type="ECO:0000313" key="2">
    <source>
        <dbReference type="EMBL" id="KZT18469.1"/>
    </source>
</evidence>